<dbReference type="HOGENOM" id="CLU_1889026_0_0_1"/>
<dbReference type="Gramene" id="OMERI04G21210.1">
    <property type="protein sequence ID" value="OMERI04G21210.1"/>
    <property type="gene ID" value="OMERI04G21210"/>
</dbReference>
<protein>
    <submittedName>
        <fullName evidence="1">Uncharacterized protein</fullName>
    </submittedName>
</protein>
<evidence type="ECO:0000313" key="1">
    <source>
        <dbReference type="EnsemblPlants" id="OMERI04G21210.1"/>
    </source>
</evidence>
<reference evidence="1" key="2">
    <citation type="submission" date="2018-05" db="EMBL/GenBank/DDBJ databases">
        <title>OmerRS3 (Oryza meridionalis Reference Sequence Version 3).</title>
        <authorList>
            <person name="Zhang J."/>
            <person name="Kudrna D."/>
            <person name="Lee S."/>
            <person name="Talag J."/>
            <person name="Welchert J."/>
            <person name="Wing R.A."/>
        </authorList>
    </citation>
    <scope>NUCLEOTIDE SEQUENCE [LARGE SCALE GENOMIC DNA]</scope>
    <source>
        <strain evidence="1">cv. OR44</strain>
    </source>
</reference>
<accession>A0A0E0DIH3</accession>
<sequence length="135" mass="14804">MAYIDVCVGVSDDEKGSVSSVVLNDLMLDDRVVSFSFCWLLLTLRSAKSVIMAGLVILCTEKCFSPVSILTTVLMLGRRAIASCVHSRPIFRNRHASSTSRSFPSLMMGAYPFEKKLIFIRQSCVGVASAANDFQ</sequence>
<dbReference type="AlphaFoldDB" id="A0A0E0DIH3"/>
<dbReference type="EnsemblPlants" id="OMERI04G21210.1">
    <property type="protein sequence ID" value="OMERI04G21210.1"/>
    <property type="gene ID" value="OMERI04G21210"/>
</dbReference>
<name>A0A0E0DIH3_9ORYZ</name>
<reference evidence="1" key="1">
    <citation type="submission" date="2015-04" db="UniProtKB">
        <authorList>
            <consortium name="EnsemblPlants"/>
        </authorList>
    </citation>
    <scope>IDENTIFICATION</scope>
</reference>
<keyword evidence="2" id="KW-1185">Reference proteome</keyword>
<organism evidence="1">
    <name type="scientific">Oryza meridionalis</name>
    <dbReference type="NCBI Taxonomy" id="40149"/>
    <lineage>
        <taxon>Eukaryota</taxon>
        <taxon>Viridiplantae</taxon>
        <taxon>Streptophyta</taxon>
        <taxon>Embryophyta</taxon>
        <taxon>Tracheophyta</taxon>
        <taxon>Spermatophyta</taxon>
        <taxon>Magnoliopsida</taxon>
        <taxon>Liliopsida</taxon>
        <taxon>Poales</taxon>
        <taxon>Poaceae</taxon>
        <taxon>BOP clade</taxon>
        <taxon>Oryzoideae</taxon>
        <taxon>Oryzeae</taxon>
        <taxon>Oryzinae</taxon>
        <taxon>Oryza</taxon>
    </lineage>
</organism>
<evidence type="ECO:0000313" key="2">
    <source>
        <dbReference type="Proteomes" id="UP000008021"/>
    </source>
</evidence>
<proteinExistence type="predicted"/>
<dbReference type="Proteomes" id="UP000008021">
    <property type="component" value="Chromosome 4"/>
</dbReference>